<dbReference type="AlphaFoldDB" id="A0AA36MP98"/>
<dbReference type="Gene3D" id="3.60.10.10">
    <property type="entry name" value="Endonuclease/exonuclease/phosphatase"/>
    <property type="match status" value="1"/>
</dbReference>
<proteinExistence type="predicted"/>
<dbReference type="EMBL" id="CAUJNA010000313">
    <property type="protein sequence ID" value="CAJ1375315.1"/>
    <property type="molecule type" value="Genomic_DNA"/>
</dbReference>
<dbReference type="GO" id="GO:0046856">
    <property type="term" value="P:phosphatidylinositol dephosphorylation"/>
    <property type="evidence" value="ECO:0007669"/>
    <property type="project" value="InterPro"/>
</dbReference>
<evidence type="ECO:0000259" key="1">
    <source>
        <dbReference type="Pfam" id="PF22669"/>
    </source>
</evidence>
<dbReference type="Pfam" id="PF22669">
    <property type="entry name" value="Exo_endo_phos2"/>
    <property type="match status" value="1"/>
</dbReference>
<name>A0AA36MP98_9DINO</name>
<reference evidence="2" key="1">
    <citation type="submission" date="2023-08" db="EMBL/GenBank/DDBJ databases">
        <authorList>
            <person name="Chen Y."/>
            <person name="Shah S."/>
            <person name="Dougan E. K."/>
            <person name="Thang M."/>
            <person name="Chan C."/>
        </authorList>
    </citation>
    <scope>NUCLEOTIDE SEQUENCE</scope>
</reference>
<dbReference type="InterPro" id="IPR036691">
    <property type="entry name" value="Endo/exonu/phosph_ase_sf"/>
</dbReference>
<dbReference type="GO" id="GO:0004439">
    <property type="term" value="F:phosphatidylinositol-4,5-bisphosphate 5-phosphatase activity"/>
    <property type="evidence" value="ECO:0007669"/>
    <property type="project" value="TreeGrafter"/>
</dbReference>
<dbReference type="PANTHER" id="PTHR11200:SF300">
    <property type="entry name" value="TYPE II INOSITOL 1,4,5-TRISPHOSPHATE 5-PHOSPHATASE"/>
    <property type="match status" value="1"/>
</dbReference>
<evidence type="ECO:0000313" key="2">
    <source>
        <dbReference type="EMBL" id="CAJ1375315.1"/>
    </source>
</evidence>
<gene>
    <name evidence="2" type="ORF">EVOR1521_LOCUS4619</name>
</gene>
<evidence type="ECO:0000313" key="3">
    <source>
        <dbReference type="Proteomes" id="UP001178507"/>
    </source>
</evidence>
<dbReference type="Proteomes" id="UP001178507">
    <property type="component" value="Unassembled WGS sequence"/>
</dbReference>
<protein>
    <recommendedName>
        <fullName evidence="1">Inositol polyphosphate-related phosphatase domain-containing protein</fullName>
    </recommendedName>
</protein>
<keyword evidence="3" id="KW-1185">Reference proteome</keyword>
<feature type="domain" description="Inositol polyphosphate-related phosphatase" evidence="1">
    <location>
        <begin position="2"/>
        <end position="85"/>
    </location>
</feature>
<dbReference type="InterPro" id="IPR000300">
    <property type="entry name" value="IPPc"/>
</dbReference>
<dbReference type="PANTHER" id="PTHR11200">
    <property type="entry name" value="INOSITOL 5-PHOSPHATASE"/>
    <property type="match status" value="1"/>
</dbReference>
<accession>A0AA36MP98</accession>
<sequence length="92" mass="10979">MRDHDHIILLGDTNSRLHWPGKLGGMPLQQARQKVQEKRFGELLALDQLNLMRRDGMAFHQFEENRICFLPSYKWHAERDAYDMRTQKHAYA</sequence>
<organism evidence="2 3">
    <name type="scientific">Effrenium voratum</name>
    <dbReference type="NCBI Taxonomy" id="2562239"/>
    <lineage>
        <taxon>Eukaryota</taxon>
        <taxon>Sar</taxon>
        <taxon>Alveolata</taxon>
        <taxon>Dinophyceae</taxon>
        <taxon>Suessiales</taxon>
        <taxon>Symbiodiniaceae</taxon>
        <taxon>Effrenium</taxon>
    </lineage>
</organism>
<dbReference type="SUPFAM" id="SSF56219">
    <property type="entry name" value="DNase I-like"/>
    <property type="match status" value="1"/>
</dbReference>
<comment type="caution">
    <text evidence="2">The sequence shown here is derived from an EMBL/GenBank/DDBJ whole genome shotgun (WGS) entry which is preliminary data.</text>
</comment>
<dbReference type="InterPro" id="IPR046985">
    <property type="entry name" value="IP5"/>
</dbReference>